<reference evidence="1 2" key="1">
    <citation type="submission" date="2019-08" db="EMBL/GenBank/DDBJ databases">
        <title>Whole genome of Aphis craccivora.</title>
        <authorList>
            <person name="Voronova N.V."/>
            <person name="Shulinski R.S."/>
            <person name="Bandarenka Y.V."/>
            <person name="Zhorov D.G."/>
            <person name="Warner D."/>
        </authorList>
    </citation>
    <scope>NUCLEOTIDE SEQUENCE [LARGE SCALE GENOMIC DNA]</scope>
    <source>
        <strain evidence="1">180601</strain>
        <tissue evidence="1">Whole Body</tissue>
    </source>
</reference>
<dbReference type="PANTHER" id="PTHR37162">
    <property type="entry name" value="HAT FAMILY DIMERISATION DOMAINCONTAINING PROTEIN-RELATED"/>
    <property type="match status" value="1"/>
</dbReference>
<keyword evidence="1" id="KW-0436">Ligase</keyword>
<dbReference type="Proteomes" id="UP000478052">
    <property type="component" value="Unassembled WGS sequence"/>
</dbReference>
<evidence type="ECO:0000313" key="2">
    <source>
        <dbReference type="Proteomes" id="UP000478052"/>
    </source>
</evidence>
<accession>A0A6G0W3B9</accession>
<sequence length="539" mass="61999">IGKTTSKSSRSQKKSYQHRFCDSWLNNKDYRPWLASSKKSVNHFYCKICFEDNKGGISAVKKHMGTMKHQRAAKSVSGTSSISEMNQQMLSRTTTIEKKTKEAELRIAMFVTEHNISFNTTDHLVQLLKSISPEVISKLSCNRTKATAIVKNVLGATGFDNLVAKIKNQQFSMIIDESTDKSATKHLAVVVRLLDGNVYEVRDEFLCLIDISDGKAQGVYNSIIDFFGEHSIPYKKNLVGFAADGASAMFGSKHSVKVLFEKDIPYLYSMKCICHSLALVASYATKKIPDSVEKLVREIYTYFMYSFKRISEYKQFQAFCELRPHKILKPCQTRWLSLHSCIKRILEQLNALKLFFQGEYLLDKKTKEIFDGIHDIHFELYLNFLDYVLPFLTSLNMLFQNEKPQIHILYSRMASTYKTILEFYIKPEYLNNTDIEKVQYRLPANFVRPENIYVGGKCMALLGEDCKLTNTEKCVFYNNCLSFYVECAHQIFQRFPLHSKEVKCLKTLTFLDPKNIKNVISIGPAATHFEVLLELNLND</sequence>
<dbReference type="GO" id="GO:0016874">
    <property type="term" value="F:ligase activity"/>
    <property type="evidence" value="ECO:0007669"/>
    <property type="project" value="UniProtKB-KW"/>
</dbReference>
<dbReference type="OrthoDB" id="7762031at2759"/>
<name>A0A6G0W3B9_APHCR</name>
<protein>
    <submittedName>
        <fullName evidence="1">E3 SUMO-protein ligase KIAA1586-like</fullName>
    </submittedName>
</protein>
<organism evidence="1 2">
    <name type="scientific">Aphis craccivora</name>
    <name type="common">Cowpea aphid</name>
    <dbReference type="NCBI Taxonomy" id="307492"/>
    <lineage>
        <taxon>Eukaryota</taxon>
        <taxon>Metazoa</taxon>
        <taxon>Ecdysozoa</taxon>
        <taxon>Arthropoda</taxon>
        <taxon>Hexapoda</taxon>
        <taxon>Insecta</taxon>
        <taxon>Pterygota</taxon>
        <taxon>Neoptera</taxon>
        <taxon>Paraneoptera</taxon>
        <taxon>Hemiptera</taxon>
        <taxon>Sternorrhyncha</taxon>
        <taxon>Aphidomorpha</taxon>
        <taxon>Aphidoidea</taxon>
        <taxon>Aphididae</taxon>
        <taxon>Aphidini</taxon>
        <taxon>Aphis</taxon>
        <taxon>Aphis</taxon>
    </lineage>
</organism>
<gene>
    <name evidence="1" type="ORF">FWK35_00038083</name>
</gene>
<evidence type="ECO:0000313" key="1">
    <source>
        <dbReference type="EMBL" id="KAF0717405.1"/>
    </source>
</evidence>
<dbReference type="EMBL" id="VUJU01009823">
    <property type="protein sequence ID" value="KAF0717405.1"/>
    <property type="molecule type" value="Genomic_DNA"/>
</dbReference>
<proteinExistence type="predicted"/>
<comment type="caution">
    <text evidence="1">The sequence shown here is derived from an EMBL/GenBank/DDBJ whole genome shotgun (WGS) entry which is preliminary data.</text>
</comment>
<feature type="non-terminal residue" evidence="1">
    <location>
        <position position="1"/>
    </location>
</feature>
<keyword evidence="2" id="KW-1185">Reference proteome</keyword>
<dbReference type="SUPFAM" id="SSF53098">
    <property type="entry name" value="Ribonuclease H-like"/>
    <property type="match status" value="1"/>
</dbReference>
<dbReference type="PANTHER" id="PTHR37162:SF1">
    <property type="entry name" value="BED-TYPE DOMAIN-CONTAINING PROTEIN"/>
    <property type="match status" value="1"/>
</dbReference>
<dbReference type="AlphaFoldDB" id="A0A6G0W3B9"/>
<dbReference type="InterPro" id="IPR012337">
    <property type="entry name" value="RNaseH-like_sf"/>
</dbReference>